<gene>
    <name evidence="3" type="primary">LOC117151715</name>
</gene>
<evidence type="ECO:0000256" key="1">
    <source>
        <dbReference type="SAM" id="MobiDB-lite"/>
    </source>
</evidence>
<dbReference type="Proteomes" id="UP000515180">
    <property type="component" value="Unplaced"/>
</dbReference>
<dbReference type="RefSeq" id="XP_033176862.1">
    <property type="nucleotide sequence ID" value="XM_033320971.1"/>
</dbReference>
<organism evidence="2 3">
    <name type="scientific">Bombus impatiens</name>
    <name type="common">Bumblebee</name>
    <dbReference type="NCBI Taxonomy" id="132113"/>
    <lineage>
        <taxon>Eukaryota</taxon>
        <taxon>Metazoa</taxon>
        <taxon>Ecdysozoa</taxon>
        <taxon>Arthropoda</taxon>
        <taxon>Hexapoda</taxon>
        <taxon>Insecta</taxon>
        <taxon>Pterygota</taxon>
        <taxon>Neoptera</taxon>
        <taxon>Endopterygota</taxon>
        <taxon>Hymenoptera</taxon>
        <taxon>Apocrita</taxon>
        <taxon>Aculeata</taxon>
        <taxon>Apoidea</taxon>
        <taxon>Anthophila</taxon>
        <taxon>Apidae</taxon>
        <taxon>Bombus</taxon>
        <taxon>Pyrobombus</taxon>
    </lineage>
</organism>
<dbReference type="GeneID" id="117151715"/>
<feature type="compositionally biased region" description="Basic and acidic residues" evidence="1">
    <location>
        <begin position="169"/>
        <end position="186"/>
    </location>
</feature>
<sequence length="330" mass="39343">MEMGEQELEEVDEIRYLGYILQKNGSNEKHIQDRKRRATIAMKKTWSVGERIFKRDYKRRMRMFGALVESVALYGAEVWRWNIEERLDRVKRRYVRWLLGLDTTTPNYILREECKIEEIREKALKRAVRYEKEKALESKKELVKGCIKERERNWGKGQEGKRARKRKMRLEEAKEGRTRGEAGDRQERMTANQIIEERRKRETEEREKRIRESKYNKYYRNMAKEGLPKYLEGKMKWEDRNMVARFRCGNGTRARKHWKEEGERGCRFCRKGEGDLKHVVEECEITGGARNMGEVLKETGEGLAELKAIIVKRRAAEEGEERQGGSTARK</sequence>
<name>A0A6P8LE65_BOMIM</name>
<keyword evidence="2" id="KW-1185">Reference proteome</keyword>
<dbReference type="AlphaFoldDB" id="A0A6P8LE65"/>
<protein>
    <submittedName>
        <fullName evidence="3">Uncharacterized protein LOC117151715</fullName>
    </submittedName>
</protein>
<proteinExistence type="predicted"/>
<evidence type="ECO:0000313" key="3">
    <source>
        <dbReference type="RefSeq" id="XP_033176862.1"/>
    </source>
</evidence>
<evidence type="ECO:0000313" key="2">
    <source>
        <dbReference type="Proteomes" id="UP000515180"/>
    </source>
</evidence>
<feature type="region of interest" description="Disordered" evidence="1">
    <location>
        <begin position="157"/>
        <end position="186"/>
    </location>
</feature>
<accession>A0A6P8LE65</accession>
<dbReference type="OrthoDB" id="7615957at2759"/>
<reference evidence="3" key="1">
    <citation type="submission" date="2025-08" db="UniProtKB">
        <authorList>
            <consortium name="RefSeq"/>
        </authorList>
    </citation>
    <scope>IDENTIFICATION</scope>
</reference>